<dbReference type="PANTHER" id="PTHR21017:SF17">
    <property type="entry name" value="PROTEIN NIPSNAP"/>
    <property type="match status" value="1"/>
</dbReference>
<dbReference type="FunFam" id="3.30.70.100:FF:000046">
    <property type="entry name" value="Nipsnap, isoform F"/>
    <property type="match status" value="1"/>
</dbReference>
<comment type="similarity">
    <text evidence="1">Belongs to the NipSnap family.</text>
</comment>
<dbReference type="Gene3D" id="3.30.70.100">
    <property type="match status" value="2"/>
</dbReference>
<evidence type="ECO:0000313" key="4">
    <source>
        <dbReference type="Proteomes" id="UP000494040"/>
    </source>
</evidence>
<dbReference type="GO" id="GO:0000423">
    <property type="term" value="P:mitophagy"/>
    <property type="evidence" value="ECO:0007669"/>
    <property type="project" value="UniProtKB-ARBA"/>
</dbReference>
<keyword evidence="4" id="KW-1185">Reference proteome</keyword>
<dbReference type="SUPFAM" id="SSF54909">
    <property type="entry name" value="Dimeric alpha+beta barrel"/>
    <property type="match status" value="2"/>
</dbReference>
<dbReference type="Pfam" id="PF07978">
    <property type="entry name" value="NIPSNAP"/>
    <property type="match status" value="2"/>
</dbReference>
<organism evidence="3 4">
    <name type="scientific">Cimex lectularius</name>
    <name type="common">Bed bug</name>
    <name type="synonym">Acanthia lectularia</name>
    <dbReference type="NCBI Taxonomy" id="79782"/>
    <lineage>
        <taxon>Eukaryota</taxon>
        <taxon>Metazoa</taxon>
        <taxon>Ecdysozoa</taxon>
        <taxon>Arthropoda</taxon>
        <taxon>Hexapoda</taxon>
        <taxon>Insecta</taxon>
        <taxon>Pterygota</taxon>
        <taxon>Neoptera</taxon>
        <taxon>Paraneoptera</taxon>
        <taxon>Hemiptera</taxon>
        <taxon>Heteroptera</taxon>
        <taxon>Panheteroptera</taxon>
        <taxon>Cimicomorpha</taxon>
        <taxon>Cimicidae</taxon>
        <taxon>Cimex</taxon>
    </lineage>
</organism>
<reference evidence="3" key="1">
    <citation type="submission" date="2022-01" db="UniProtKB">
        <authorList>
            <consortium name="EnsemblMetazoa"/>
        </authorList>
    </citation>
    <scope>IDENTIFICATION</scope>
</reference>
<dbReference type="RefSeq" id="XP_014239718.1">
    <property type="nucleotide sequence ID" value="XM_014384232.2"/>
</dbReference>
<dbReference type="GO" id="GO:0005739">
    <property type="term" value="C:mitochondrion"/>
    <property type="evidence" value="ECO:0007669"/>
    <property type="project" value="TreeGrafter"/>
</dbReference>
<dbReference type="AlphaFoldDB" id="A0A8I6RAV5"/>
<name>A0A8I6RAV5_CIMLE</name>
<evidence type="ECO:0000259" key="2">
    <source>
        <dbReference type="Pfam" id="PF07978"/>
    </source>
</evidence>
<proteinExistence type="inferred from homology"/>
<feature type="domain" description="NIPSNAP" evidence="2">
    <location>
        <begin position="176"/>
        <end position="273"/>
    </location>
</feature>
<evidence type="ECO:0000313" key="3">
    <source>
        <dbReference type="EnsemblMetazoa" id="XP_014239718.1"/>
    </source>
</evidence>
<dbReference type="InterPro" id="IPR012577">
    <property type="entry name" value="NIPSNAP"/>
</dbReference>
<dbReference type="InterPro" id="IPR011008">
    <property type="entry name" value="Dimeric_a/b-barrel"/>
</dbReference>
<dbReference type="KEGG" id="clec:106661081"/>
<dbReference type="OrthoDB" id="10262843at2759"/>
<dbReference type="EnsemblMetazoa" id="XM_014384232.2">
    <property type="protein sequence ID" value="XP_014239718.1"/>
    <property type="gene ID" value="LOC106661081"/>
</dbReference>
<dbReference type="CTD" id="32573"/>
<dbReference type="OMA" id="REKSWSV"/>
<accession>A0A8I6RAV5</accession>
<protein>
    <recommendedName>
        <fullName evidence="2">NIPSNAP domain-containing protein</fullName>
    </recommendedName>
</protein>
<feature type="domain" description="NIPSNAP" evidence="2">
    <location>
        <begin position="63"/>
        <end position="118"/>
    </location>
</feature>
<dbReference type="InterPro" id="IPR051557">
    <property type="entry name" value="NipSnap_domain"/>
</dbReference>
<dbReference type="Proteomes" id="UP000494040">
    <property type="component" value="Unassembled WGS sequence"/>
</dbReference>
<dbReference type="FunFam" id="3.30.70.100:FF:000003">
    <property type="entry name" value="Protein NipSnap homolog 2"/>
    <property type="match status" value="1"/>
</dbReference>
<evidence type="ECO:0000256" key="1">
    <source>
        <dbReference type="ARBA" id="ARBA00005291"/>
    </source>
</evidence>
<dbReference type="PANTHER" id="PTHR21017">
    <property type="entry name" value="NIPSNAP-RELATED"/>
    <property type="match status" value="1"/>
</dbReference>
<dbReference type="GeneID" id="106661081"/>
<sequence length="275" mass="32762">MASYLGRRFNFFRIINNINKRPFSTSGELKENREGWFSKLLVRRIEPTKEPHSRMLSDKDVIYELQTHNMKPDSREKYLSNYEKTVQLIESRKELHSELVGSWTVQVGDMDQVLHLWKHTGGFAGIDNAKKLLANEKDFLKLQEERGGYLRSRHLQYLLSFSYWPPIEMRKGNNIYEIRSYSLKPGTMIEWGNNWARAINYRRNNKEAFAGFFSQVGRLYNVHHIWCYKDLHTRKETRESAWRLPGWDECVAYTVPLIREMHSRILHPTSFSRTQ</sequence>